<protein>
    <recommendedName>
        <fullName evidence="4 9">N-(5'-phosphoribosyl)anthranilate isomerase</fullName>
        <shortName evidence="9">PRAI</shortName>
        <ecNumber evidence="3 9">5.3.1.24</ecNumber>
    </recommendedName>
</protein>
<comment type="pathway">
    <text evidence="2 9">Amino-acid biosynthesis; L-tryptophan biosynthesis; L-tryptophan from chorismate: step 3/5.</text>
</comment>
<dbReference type="InterPro" id="IPR011060">
    <property type="entry name" value="RibuloseP-bd_barrel"/>
</dbReference>
<dbReference type="HAMAP" id="MF_00135">
    <property type="entry name" value="PRAI"/>
    <property type="match status" value="1"/>
</dbReference>
<dbReference type="Proteomes" id="UP000188273">
    <property type="component" value="Chromosome"/>
</dbReference>
<keyword evidence="7 9" id="KW-0057">Aromatic amino acid biosynthesis</keyword>
<comment type="catalytic activity">
    <reaction evidence="1 9">
        <text>N-(5-phospho-beta-D-ribosyl)anthranilate = 1-(2-carboxyphenylamino)-1-deoxy-D-ribulose 5-phosphate</text>
        <dbReference type="Rhea" id="RHEA:21540"/>
        <dbReference type="ChEBI" id="CHEBI:18277"/>
        <dbReference type="ChEBI" id="CHEBI:58613"/>
        <dbReference type="EC" id="5.3.1.24"/>
    </reaction>
</comment>
<dbReference type="RefSeq" id="WP_161488040.1">
    <property type="nucleotide sequence ID" value="NZ_CP019633.1"/>
</dbReference>
<dbReference type="Pfam" id="PF00697">
    <property type="entry name" value="PRAI"/>
    <property type="match status" value="1"/>
</dbReference>
<evidence type="ECO:0000256" key="6">
    <source>
        <dbReference type="ARBA" id="ARBA00022822"/>
    </source>
</evidence>
<keyword evidence="12" id="KW-1185">Reference proteome</keyword>
<dbReference type="CDD" id="cd00405">
    <property type="entry name" value="PRAI"/>
    <property type="match status" value="1"/>
</dbReference>
<dbReference type="KEGG" id="pbu:L21SP3_00207"/>
<evidence type="ECO:0000256" key="9">
    <source>
        <dbReference type="HAMAP-Rule" id="MF_00135"/>
    </source>
</evidence>
<dbReference type="GO" id="GO:0004640">
    <property type="term" value="F:phosphoribosylanthranilate isomerase activity"/>
    <property type="evidence" value="ECO:0007669"/>
    <property type="project" value="UniProtKB-UniRule"/>
</dbReference>
<keyword evidence="8 9" id="KW-0413">Isomerase</keyword>
<accession>A0A1Q2HMC5</accession>
<evidence type="ECO:0000313" key="12">
    <source>
        <dbReference type="Proteomes" id="UP000188273"/>
    </source>
</evidence>
<reference evidence="12" key="1">
    <citation type="submission" date="2017-02" db="EMBL/GenBank/DDBJ databases">
        <title>Comparative genomics and description of representatives of a novel lineage of planctomycetes thriving in anoxic sediments.</title>
        <authorList>
            <person name="Spring S."/>
            <person name="Bunk B."/>
            <person name="Sproer C."/>
            <person name="Klenk H.-P."/>
        </authorList>
    </citation>
    <scope>NUCLEOTIDE SEQUENCE [LARGE SCALE GENOMIC DNA]</scope>
    <source>
        <strain evidence="12">L21-RPul-D3</strain>
    </source>
</reference>
<dbReference type="AlphaFoldDB" id="A0A1Q2HMC5"/>
<dbReference type="InterPro" id="IPR013785">
    <property type="entry name" value="Aldolase_TIM"/>
</dbReference>
<dbReference type="EC" id="5.3.1.24" evidence="3 9"/>
<dbReference type="UniPathway" id="UPA00035">
    <property type="reaction ID" value="UER00042"/>
</dbReference>
<evidence type="ECO:0000256" key="7">
    <source>
        <dbReference type="ARBA" id="ARBA00023141"/>
    </source>
</evidence>
<dbReference type="OrthoDB" id="9786954at2"/>
<evidence type="ECO:0000256" key="8">
    <source>
        <dbReference type="ARBA" id="ARBA00023235"/>
    </source>
</evidence>
<organism evidence="11 12">
    <name type="scientific">Sedimentisphaera cyanobacteriorum</name>
    <dbReference type="NCBI Taxonomy" id="1940790"/>
    <lineage>
        <taxon>Bacteria</taxon>
        <taxon>Pseudomonadati</taxon>
        <taxon>Planctomycetota</taxon>
        <taxon>Phycisphaerae</taxon>
        <taxon>Sedimentisphaerales</taxon>
        <taxon>Sedimentisphaeraceae</taxon>
        <taxon>Sedimentisphaera</taxon>
    </lineage>
</organism>
<keyword evidence="6 9" id="KW-0822">Tryptophan biosynthesis</keyword>
<dbReference type="PANTHER" id="PTHR42894:SF1">
    <property type="entry name" value="N-(5'-PHOSPHORIBOSYL)ANTHRANILATE ISOMERASE"/>
    <property type="match status" value="1"/>
</dbReference>
<dbReference type="EMBL" id="CP019633">
    <property type="protein sequence ID" value="AQQ08431.1"/>
    <property type="molecule type" value="Genomic_DNA"/>
</dbReference>
<keyword evidence="5 9" id="KW-0028">Amino-acid biosynthesis</keyword>
<proteinExistence type="inferred from homology"/>
<feature type="domain" description="N-(5'phosphoribosyl) anthranilate isomerase (PRAI)" evidence="10">
    <location>
        <begin position="8"/>
        <end position="204"/>
    </location>
</feature>
<comment type="similarity">
    <text evidence="9">Belongs to the TrpF family.</text>
</comment>
<evidence type="ECO:0000256" key="1">
    <source>
        <dbReference type="ARBA" id="ARBA00001164"/>
    </source>
</evidence>
<evidence type="ECO:0000256" key="5">
    <source>
        <dbReference type="ARBA" id="ARBA00022605"/>
    </source>
</evidence>
<sequence length="223" mass="24569">MNLSGLQVKICGLSNPNEAVRCFEYGASAVGVVFYEKSPRSVDSAQAKQVKEAAGERPVVAVTVDKSIDQIEEIHRETGINWFQLHGSETPEFAKQLQNKKLNVIKKLKAFEAAMDLITERFTGFPLLLESGSGVLPGGNAVEWNWSDSKCISGKRPFLLAGGISEENARQAISEAYPDGLDLSSAIESSPGVKDMGRVKSLFETLENVMKEIEYKRKIQRIF</sequence>
<evidence type="ECO:0000256" key="2">
    <source>
        <dbReference type="ARBA" id="ARBA00004664"/>
    </source>
</evidence>
<dbReference type="SUPFAM" id="SSF51366">
    <property type="entry name" value="Ribulose-phoshate binding barrel"/>
    <property type="match status" value="1"/>
</dbReference>
<evidence type="ECO:0000313" key="11">
    <source>
        <dbReference type="EMBL" id="AQQ08431.1"/>
    </source>
</evidence>
<dbReference type="STRING" id="1940790.L21SP3_00207"/>
<name>A0A1Q2HMC5_9BACT</name>
<gene>
    <name evidence="9 11" type="primary">trpF</name>
    <name evidence="11" type="ORF">L21SP3_00207</name>
</gene>
<evidence type="ECO:0000259" key="10">
    <source>
        <dbReference type="Pfam" id="PF00697"/>
    </source>
</evidence>
<dbReference type="InterPro" id="IPR001240">
    <property type="entry name" value="PRAI_dom"/>
</dbReference>
<evidence type="ECO:0000256" key="4">
    <source>
        <dbReference type="ARBA" id="ARBA00022272"/>
    </source>
</evidence>
<evidence type="ECO:0000256" key="3">
    <source>
        <dbReference type="ARBA" id="ARBA00012572"/>
    </source>
</evidence>
<dbReference type="PANTHER" id="PTHR42894">
    <property type="entry name" value="N-(5'-PHOSPHORIBOSYL)ANTHRANILATE ISOMERASE"/>
    <property type="match status" value="1"/>
</dbReference>
<dbReference type="GO" id="GO:0000162">
    <property type="term" value="P:L-tryptophan biosynthetic process"/>
    <property type="evidence" value="ECO:0007669"/>
    <property type="project" value="UniProtKB-UniRule"/>
</dbReference>
<dbReference type="Gene3D" id="3.20.20.70">
    <property type="entry name" value="Aldolase class I"/>
    <property type="match status" value="1"/>
</dbReference>
<dbReference type="InterPro" id="IPR044643">
    <property type="entry name" value="TrpF_fam"/>
</dbReference>